<dbReference type="Gene3D" id="3.40.50.150">
    <property type="entry name" value="Vaccinia Virus protein VP39"/>
    <property type="match status" value="1"/>
</dbReference>
<accession>A0A7R9YD66</accession>
<evidence type="ECO:0000313" key="1">
    <source>
        <dbReference type="EMBL" id="CAD8258820.1"/>
    </source>
</evidence>
<reference evidence="1" key="1">
    <citation type="submission" date="2021-01" db="EMBL/GenBank/DDBJ databases">
        <authorList>
            <person name="Corre E."/>
            <person name="Pelletier E."/>
            <person name="Niang G."/>
            <person name="Scheremetjew M."/>
            <person name="Finn R."/>
            <person name="Kale V."/>
            <person name="Holt S."/>
            <person name="Cochrane G."/>
            <person name="Meng A."/>
            <person name="Brown T."/>
            <person name="Cohen L."/>
        </authorList>
    </citation>
    <scope>NUCLEOTIDE SEQUENCE</scope>
    <source>
        <strain evidence="1">CCMP2078</strain>
    </source>
</reference>
<dbReference type="PANTHER" id="PTHR31009">
    <property type="entry name" value="S-ADENOSYL-L-METHIONINE:CARBOXYL METHYLTRANSFERASE FAMILY PROTEIN"/>
    <property type="match status" value="1"/>
</dbReference>
<dbReference type="AlphaFoldDB" id="A0A7R9YD66"/>
<dbReference type="InterPro" id="IPR029063">
    <property type="entry name" value="SAM-dependent_MTases_sf"/>
</dbReference>
<organism evidence="1">
    <name type="scientific">Pinguiococcus pyrenoidosus</name>
    <dbReference type="NCBI Taxonomy" id="172671"/>
    <lineage>
        <taxon>Eukaryota</taxon>
        <taxon>Sar</taxon>
        <taxon>Stramenopiles</taxon>
        <taxon>Ochrophyta</taxon>
        <taxon>Pinguiophyceae</taxon>
        <taxon>Pinguiochrysidales</taxon>
        <taxon>Pinguiochrysidaceae</taxon>
        <taxon>Pinguiococcus</taxon>
    </lineage>
</organism>
<dbReference type="GO" id="GO:0008168">
    <property type="term" value="F:methyltransferase activity"/>
    <property type="evidence" value="ECO:0007669"/>
    <property type="project" value="InterPro"/>
</dbReference>
<dbReference type="SUPFAM" id="SSF53335">
    <property type="entry name" value="S-adenosyl-L-methionine-dependent methyltransferases"/>
    <property type="match status" value="1"/>
</dbReference>
<sequence length="464" mass="51953">MFIARLVHLHRCRQRFCRAKCRESLMWRLRCRSPAFGGLSRRVAHRWQSSQAEVRGKHVPIGEAGSGYYSDHTKGCYDVVDKATPMMLEACRSALAQRQQRKAMESAEPFVICDYGCADAGTSLPMMRKLVRMVREAEPSTPIVLVYEDQPQNDWSSVFNRISGDIPSVGGFGEATLEKGITEEHENVSVFATGVSFYQRNLPEGFADLMFSATAMHWLKTVPKPMPDLLHSCMAEPGSPEDLEYEAAALDDWKCILEHRAHELKPGGVFGVVSFSKTPEGYFLGRSSHVKESMHAHFLDIWRSFAQTGLITNDEFVATNFPMRYRSLEEYLAPFGGDVAPSADADFPVVGATAGGLSTSGRFEGLRVVGAVYGEVRCPYHVRWMNEGDQSSAEAKKAHAEHYVPTTRTWSNSTFEMGLSRSRTPEDRAAIVERLFQAYTDVVAARPGENCMDYEHVYMAIQKE</sequence>
<dbReference type="Pfam" id="PF03492">
    <property type="entry name" value="Methyltransf_7"/>
    <property type="match status" value="1"/>
</dbReference>
<proteinExistence type="predicted"/>
<protein>
    <submittedName>
        <fullName evidence="1">Uncharacterized protein</fullName>
    </submittedName>
</protein>
<dbReference type="InterPro" id="IPR005299">
    <property type="entry name" value="MeTrfase_7"/>
</dbReference>
<name>A0A7R9YD66_9STRA</name>
<gene>
    <name evidence="1" type="ORF">PPYR1160_LOCUS8321</name>
</gene>
<dbReference type="EMBL" id="HBEA01010864">
    <property type="protein sequence ID" value="CAD8258820.1"/>
    <property type="molecule type" value="Transcribed_RNA"/>
</dbReference>